<evidence type="ECO:0000313" key="2">
    <source>
        <dbReference type="EMBL" id="KYH25031.1"/>
    </source>
</evidence>
<dbReference type="RefSeq" id="WP_066383778.1">
    <property type="nucleotide sequence ID" value="NZ_LTAZ01000008.1"/>
</dbReference>
<comment type="caution">
    <text evidence="2">The sequence shown here is derived from an EMBL/GenBank/DDBJ whole genome shotgun (WGS) entry which is preliminary data.</text>
</comment>
<dbReference type="OrthoDB" id="170617at2157"/>
<sequence length="351" mass="37492">MIKSIAENSTVIIVGLFIIVSGCGTAGAITETGTITSPSNTEHGYQSVNSTEASNTSTDHTGPNVSDEVSEEEYKQSVPEKDDPYFEAAASDGSWVSYENPRDEYRSPYLGSGSAKMCITLRNEAGETIVGETVPNTTVTIPTGDTLEWHSAADPITVTLPLTQYSDRPLDADQFGTSTTLPQGDGYLDSHCFEFHGLSEDSTVEYGEAQVTGEYADEINVVGYIQQEHEAWDSDIDPIADAESYEKAGGGWTYQPEASHGQVVIVLQLDTPETETLNGSTEATTGMGNETNESVTDTRSEKSTSETNNNGSSELDDDTGVDEMPGFGVLVTLLGLSIIIAVWCTRDSSGP</sequence>
<feature type="region of interest" description="Disordered" evidence="1">
    <location>
        <begin position="276"/>
        <end position="322"/>
    </location>
</feature>
<keyword evidence="3" id="KW-1185">Reference proteome</keyword>
<organism evidence="2 3">
    <name type="scientific">Halalkalicoccus paucihalophilus</name>
    <dbReference type="NCBI Taxonomy" id="1008153"/>
    <lineage>
        <taxon>Archaea</taxon>
        <taxon>Methanobacteriati</taxon>
        <taxon>Methanobacteriota</taxon>
        <taxon>Stenosarchaea group</taxon>
        <taxon>Halobacteria</taxon>
        <taxon>Halobacteriales</taxon>
        <taxon>Halococcaceae</taxon>
        <taxon>Halalkalicoccus</taxon>
    </lineage>
</organism>
<dbReference type="EMBL" id="LTAZ01000008">
    <property type="protein sequence ID" value="KYH25031.1"/>
    <property type="molecule type" value="Genomic_DNA"/>
</dbReference>
<gene>
    <name evidence="2" type="ORF">HAPAU_28520</name>
</gene>
<proteinExistence type="predicted"/>
<dbReference type="Proteomes" id="UP000075321">
    <property type="component" value="Unassembled WGS sequence"/>
</dbReference>
<evidence type="ECO:0000313" key="3">
    <source>
        <dbReference type="Proteomes" id="UP000075321"/>
    </source>
</evidence>
<feature type="compositionally biased region" description="Polar residues" evidence="1">
    <location>
        <begin position="276"/>
        <end position="295"/>
    </location>
</feature>
<dbReference type="AlphaFoldDB" id="A0A151ABG9"/>
<evidence type="ECO:0000256" key="1">
    <source>
        <dbReference type="SAM" id="MobiDB-lite"/>
    </source>
</evidence>
<dbReference type="PATRIC" id="fig|1008153.3.peg.2922"/>
<evidence type="ECO:0008006" key="4">
    <source>
        <dbReference type="Google" id="ProtNLM"/>
    </source>
</evidence>
<feature type="compositionally biased region" description="Basic and acidic residues" evidence="1">
    <location>
        <begin position="72"/>
        <end position="84"/>
    </location>
</feature>
<reference evidence="2 3" key="1">
    <citation type="submission" date="2016-02" db="EMBL/GenBank/DDBJ databases">
        <title>Genome sequence of Halalkalicoccus paucihalophilus DSM 24557.</title>
        <authorList>
            <person name="Poehlein A."/>
            <person name="Daniel R."/>
        </authorList>
    </citation>
    <scope>NUCLEOTIDE SEQUENCE [LARGE SCALE GENOMIC DNA]</scope>
    <source>
        <strain evidence="2 3">DSM 24557</strain>
    </source>
</reference>
<feature type="compositionally biased region" description="Polar residues" evidence="1">
    <location>
        <begin position="37"/>
        <end position="64"/>
    </location>
</feature>
<dbReference type="PROSITE" id="PS51257">
    <property type="entry name" value="PROKAR_LIPOPROTEIN"/>
    <property type="match status" value="1"/>
</dbReference>
<protein>
    <recommendedName>
        <fullName evidence="4">PGF-CTERM sorting domain-containing protein</fullName>
    </recommendedName>
</protein>
<accession>A0A151ABG9</accession>
<feature type="region of interest" description="Disordered" evidence="1">
    <location>
        <begin position="31"/>
        <end position="85"/>
    </location>
</feature>
<name>A0A151ABG9_9EURY</name>